<keyword evidence="3" id="KW-1185">Reference proteome</keyword>
<dbReference type="EMBL" id="CP004357">
    <property type="protein sequence ID" value="AGJ90627.1"/>
    <property type="molecule type" value="Genomic_DNA"/>
</dbReference>
<organism evidence="2 3">
    <name type="scientific">Mycoplasma putrefaciens Mput9231</name>
    <dbReference type="NCBI Taxonomy" id="1292033"/>
    <lineage>
        <taxon>Bacteria</taxon>
        <taxon>Bacillati</taxon>
        <taxon>Mycoplasmatota</taxon>
        <taxon>Mollicutes</taxon>
        <taxon>Mycoplasmataceae</taxon>
        <taxon>Mycoplasma</taxon>
    </lineage>
</organism>
<name>M9WBU2_9MOLU</name>
<feature type="transmembrane region" description="Helical" evidence="1">
    <location>
        <begin position="34"/>
        <end position="56"/>
    </location>
</feature>
<evidence type="ECO:0000313" key="2">
    <source>
        <dbReference type="EMBL" id="AGJ90627.1"/>
    </source>
</evidence>
<feature type="transmembrane region" description="Helical" evidence="1">
    <location>
        <begin position="102"/>
        <end position="125"/>
    </location>
</feature>
<evidence type="ECO:0000313" key="3">
    <source>
        <dbReference type="Proteomes" id="UP000012984"/>
    </source>
</evidence>
<feature type="transmembrane region" description="Helical" evidence="1">
    <location>
        <begin position="68"/>
        <end position="90"/>
    </location>
</feature>
<feature type="transmembrane region" description="Helical" evidence="1">
    <location>
        <begin position="209"/>
        <end position="229"/>
    </location>
</feature>
<feature type="transmembrane region" description="Helical" evidence="1">
    <location>
        <begin position="183"/>
        <end position="203"/>
    </location>
</feature>
<dbReference type="RefSeq" id="WP_015587264.1">
    <property type="nucleotide sequence ID" value="NC_021083.1"/>
</dbReference>
<evidence type="ECO:0008006" key="4">
    <source>
        <dbReference type="Google" id="ProtNLM"/>
    </source>
</evidence>
<dbReference type="KEGG" id="mput:MPUT9231_1930"/>
<evidence type="ECO:0000256" key="1">
    <source>
        <dbReference type="SAM" id="Phobius"/>
    </source>
</evidence>
<keyword evidence="1" id="KW-0812">Transmembrane</keyword>
<dbReference type="HOGENOM" id="CLU_784871_0_0_14"/>
<proteinExistence type="predicted"/>
<dbReference type="AlphaFoldDB" id="M9WBU2"/>
<accession>M9WBU2</accession>
<protein>
    <recommendedName>
        <fullName evidence="4">Transmembrane protein</fullName>
    </recommendedName>
</protein>
<dbReference type="OrthoDB" id="9807790at2"/>
<keyword evidence="1" id="KW-1133">Transmembrane helix</keyword>
<gene>
    <name evidence="2" type="ORF">MPUT9231_1930</name>
</gene>
<keyword evidence="1" id="KW-0472">Membrane</keyword>
<reference evidence="2 3" key="1">
    <citation type="journal article" date="2013" name="Genome Announc.">
        <title>Complete Genome Sequence of Mycoplasma putrefaciens Strain 9231, One of the Agents of Contagious Agalactia in Goats.</title>
        <authorList>
            <person name="Dupuy V."/>
            <person name="Sirand-Pugnet P."/>
            <person name="Baranowski E."/>
            <person name="Barre A."/>
            <person name="Breton M."/>
            <person name="Couture C."/>
            <person name="Dordet-Frisoni E."/>
            <person name="Gaurivaud P."/>
            <person name="Jacob D."/>
            <person name="Lemaitre C."/>
            <person name="Manso-Silvan L."/>
            <person name="Nikolski M."/>
            <person name="Nouvel L.X."/>
            <person name="Poumarat F."/>
            <person name="Tardy F."/>
            <person name="Thebault P."/>
            <person name="Theil S."/>
            <person name="Citti C."/>
            <person name="Blanchard A."/>
            <person name="Thiaucourt F."/>
        </authorList>
    </citation>
    <scope>NUCLEOTIDE SEQUENCE [LARGE SCALE GENOMIC DNA]</scope>
    <source>
        <strain evidence="2">Mput9231</strain>
    </source>
</reference>
<dbReference type="eggNOG" id="COG1674">
    <property type="taxonomic scope" value="Bacteria"/>
</dbReference>
<dbReference type="Proteomes" id="UP000012984">
    <property type="component" value="Chromosome"/>
</dbReference>
<dbReference type="PATRIC" id="fig|1292033.3.peg.182"/>
<sequence>MDKQKSIDQNSTYYQQQKIAIFEPKQKKRKQDSIIWVVSGLGLFTFCLISVVRITVIGQFFDDLFFNYLFGWTKYLVYLVLFCWSVQLFFNFKYKFTFKFKLIVFISFILFAIFISLVLLTVLFAQNKIVSSNQVYKVESLWQANLFKQLIGFYNHTWYEHSVFSDNYFTKTSDYLINHNGYFNLYLGSGITGFFSVAILWYFSLPGAYVVYCVLLLLFVVWVFTGDWLKLFKFKNKKSIKALRFFKSAVKNSSINQQVVVDEQNSNDLNFSNTKQDDWDSLQAFNKRGLNNSDLIIELPIYSDFEPKKLKNFEIIWNDKLKTNNNNNNQNNQEISKTNSNKLAQQVNDYEGLINWYELKTKTHLLDNSFFSDDNFTFNN</sequence>